<dbReference type="Gene3D" id="3.60.140.10">
    <property type="entry name" value="CNF1/YfiH-like putative cysteine hydrolases"/>
    <property type="match status" value="1"/>
</dbReference>
<comment type="catalytic activity">
    <reaction evidence="7">
        <text>adenosine + H2O + H(+) = inosine + NH4(+)</text>
        <dbReference type="Rhea" id="RHEA:24408"/>
        <dbReference type="ChEBI" id="CHEBI:15377"/>
        <dbReference type="ChEBI" id="CHEBI:15378"/>
        <dbReference type="ChEBI" id="CHEBI:16335"/>
        <dbReference type="ChEBI" id="CHEBI:17596"/>
        <dbReference type="ChEBI" id="CHEBI:28938"/>
        <dbReference type="EC" id="3.5.4.4"/>
    </reaction>
    <physiologicalReaction direction="left-to-right" evidence="7">
        <dbReference type="Rhea" id="RHEA:24409"/>
    </physiologicalReaction>
</comment>
<dbReference type="InterPro" id="IPR003730">
    <property type="entry name" value="Cu_polyphenol_OxRdtase"/>
</dbReference>
<evidence type="ECO:0000256" key="4">
    <source>
        <dbReference type="ARBA" id="ARBA00022723"/>
    </source>
</evidence>
<evidence type="ECO:0000256" key="3">
    <source>
        <dbReference type="ARBA" id="ARBA00022679"/>
    </source>
</evidence>
<dbReference type="GO" id="GO:0016787">
    <property type="term" value="F:hydrolase activity"/>
    <property type="evidence" value="ECO:0007669"/>
    <property type="project" value="UniProtKB-KW"/>
</dbReference>
<dbReference type="Pfam" id="PF02578">
    <property type="entry name" value="Cu-oxidase_4"/>
    <property type="match status" value="1"/>
</dbReference>
<dbReference type="SUPFAM" id="SSF64438">
    <property type="entry name" value="CNF1/YfiH-like putative cysteine hydrolases"/>
    <property type="match status" value="1"/>
</dbReference>
<keyword evidence="3" id="KW-0808">Transferase</keyword>
<reference evidence="12" key="1">
    <citation type="submission" date="2016-10" db="EMBL/GenBank/DDBJ databases">
        <authorList>
            <person name="Varghese N."/>
            <person name="Submissions S."/>
        </authorList>
    </citation>
    <scope>NUCLEOTIDE SEQUENCE [LARGE SCALE GENOMIC DNA]</scope>
    <source>
        <strain evidence="12">MO64</strain>
    </source>
</reference>
<evidence type="ECO:0000256" key="2">
    <source>
        <dbReference type="ARBA" id="ARBA00007353"/>
    </source>
</evidence>
<dbReference type="InterPro" id="IPR038371">
    <property type="entry name" value="Cu_polyphenol_OxRdtase_sf"/>
</dbReference>
<evidence type="ECO:0000256" key="9">
    <source>
        <dbReference type="ARBA" id="ARBA00049893"/>
    </source>
</evidence>
<comment type="catalytic activity">
    <reaction evidence="8">
        <text>adenosine + phosphate = alpha-D-ribose 1-phosphate + adenine</text>
        <dbReference type="Rhea" id="RHEA:27642"/>
        <dbReference type="ChEBI" id="CHEBI:16335"/>
        <dbReference type="ChEBI" id="CHEBI:16708"/>
        <dbReference type="ChEBI" id="CHEBI:43474"/>
        <dbReference type="ChEBI" id="CHEBI:57720"/>
        <dbReference type="EC" id="2.4.2.1"/>
    </reaction>
    <physiologicalReaction direction="left-to-right" evidence="8">
        <dbReference type="Rhea" id="RHEA:27643"/>
    </physiologicalReaction>
</comment>
<sequence length="252" mass="26657">MPAMTDAWLFPDWPAPRQVHAAVTTRDGPGVSDPPFGRFNLGRNSGDRPDAVSSNRDVLQQALGLPAAPRWLQQVHGTTVAELGPLPSAEPPQADAAVSRIPGTVLSILTADCLPVLFCADDGSTIGAAHAGWRGLAAGVLEATIEQMQVAPARLLAWLGPCIGTASYEVGEEVRAAFVDHEAAASACFVATRPGHWHCDLAALARQRLAAAGITRMHGGGFDTLADERFYSYRREGARSGRFASLIWLADA</sequence>
<keyword evidence="6" id="KW-0862">Zinc</keyword>
<dbReference type="PANTHER" id="PTHR30616">
    <property type="entry name" value="UNCHARACTERIZED PROTEIN YFIH"/>
    <property type="match status" value="1"/>
</dbReference>
<gene>
    <name evidence="11" type="ORF">SAMN05192579_10537</name>
</gene>
<dbReference type="InterPro" id="IPR011324">
    <property type="entry name" value="Cytotoxic_necrot_fac-like_cat"/>
</dbReference>
<dbReference type="EMBL" id="FOSR01000005">
    <property type="protein sequence ID" value="SFK66351.1"/>
    <property type="molecule type" value="Genomic_DNA"/>
</dbReference>
<name>A0A1I4BED2_9GAMM</name>
<evidence type="ECO:0000256" key="7">
    <source>
        <dbReference type="ARBA" id="ARBA00047989"/>
    </source>
</evidence>
<protein>
    <recommendedName>
        <fullName evidence="10">Purine nucleoside phosphorylase</fullName>
    </recommendedName>
</protein>
<evidence type="ECO:0000256" key="1">
    <source>
        <dbReference type="ARBA" id="ARBA00000553"/>
    </source>
</evidence>
<comment type="catalytic activity">
    <reaction evidence="1">
        <text>inosine + phosphate = alpha-D-ribose 1-phosphate + hypoxanthine</text>
        <dbReference type="Rhea" id="RHEA:27646"/>
        <dbReference type="ChEBI" id="CHEBI:17368"/>
        <dbReference type="ChEBI" id="CHEBI:17596"/>
        <dbReference type="ChEBI" id="CHEBI:43474"/>
        <dbReference type="ChEBI" id="CHEBI:57720"/>
        <dbReference type="EC" id="2.4.2.1"/>
    </reaction>
    <physiologicalReaction direction="left-to-right" evidence="1">
        <dbReference type="Rhea" id="RHEA:27647"/>
    </physiologicalReaction>
</comment>
<dbReference type="CDD" id="cd16833">
    <property type="entry name" value="YfiH"/>
    <property type="match status" value="1"/>
</dbReference>
<keyword evidence="12" id="KW-1185">Reference proteome</keyword>
<evidence type="ECO:0000256" key="10">
    <source>
        <dbReference type="RuleBase" id="RU361274"/>
    </source>
</evidence>
<evidence type="ECO:0000256" key="6">
    <source>
        <dbReference type="ARBA" id="ARBA00022833"/>
    </source>
</evidence>
<dbReference type="NCBIfam" id="TIGR00726">
    <property type="entry name" value="peptidoglycan editing factor PgeF"/>
    <property type="match status" value="1"/>
</dbReference>
<keyword evidence="4" id="KW-0479">Metal-binding</keyword>
<keyword evidence="5" id="KW-0378">Hydrolase</keyword>
<dbReference type="Proteomes" id="UP000198725">
    <property type="component" value="Unassembled WGS sequence"/>
</dbReference>
<evidence type="ECO:0000256" key="5">
    <source>
        <dbReference type="ARBA" id="ARBA00022801"/>
    </source>
</evidence>
<comment type="catalytic activity">
    <reaction evidence="9">
        <text>S-methyl-5'-thioadenosine + phosphate = 5-(methylsulfanyl)-alpha-D-ribose 1-phosphate + adenine</text>
        <dbReference type="Rhea" id="RHEA:11852"/>
        <dbReference type="ChEBI" id="CHEBI:16708"/>
        <dbReference type="ChEBI" id="CHEBI:17509"/>
        <dbReference type="ChEBI" id="CHEBI:43474"/>
        <dbReference type="ChEBI" id="CHEBI:58533"/>
        <dbReference type="EC" id="2.4.2.28"/>
    </reaction>
    <physiologicalReaction direction="left-to-right" evidence="9">
        <dbReference type="Rhea" id="RHEA:11853"/>
    </physiologicalReaction>
</comment>
<dbReference type="PANTHER" id="PTHR30616:SF2">
    <property type="entry name" value="PURINE NUCLEOSIDE PHOSPHORYLASE LACC1"/>
    <property type="match status" value="1"/>
</dbReference>
<accession>A0A1I4BED2</accession>
<evidence type="ECO:0000313" key="11">
    <source>
        <dbReference type="EMBL" id="SFK66351.1"/>
    </source>
</evidence>
<proteinExistence type="inferred from homology"/>
<comment type="similarity">
    <text evidence="2 10">Belongs to the purine nucleoside phosphorylase YfiH/LACC1 family.</text>
</comment>
<dbReference type="GO" id="GO:0017061">
    <property type="term" value="F:S-methyl-5-thioadenosine phosphorylase activity"/>
    <property type="evidence" value="ECO:0007669"/>
    <property type="project" value="UniProtKB-EC"/>
</dbReference>
<evidence type="ECO:0000313" key="12">
    <source>
        <dbReference type="Proteomes" id="UP000198725"/>
    </source>
</evidence>
<dbReference type="GO" id="GO:0005507">
    <property type="term" value="F:copper ion binding"/>
    <property type="evidence" value="ECO:0007669"/>
    <property type="project" value="TreeGrafter"/>
</dbReference>
<organism evidence="11 12">
    <name type="scientific">Rhodanobacter glycinis</name>
    <dbReference type="NCBI Taxonomy" id="582702"/>
    <lineage>
        <taxon>Bacteria</taxon>
        <taxon>Pseudomonadati</taxon>
        <taxon>Pseudomonadota</taxon>
        <taxon>Gammaproteobacteria</taxon>
        <taxon>Lysobacterales</taxon>
        <taxon>Rhodanobacteraceae</taxon>
        <taxon>Rhodanobacter</taxon>
    </lineage>
</organism>
<evidence type="ECO:0000256" key="8">
    <source>
        <dbReference type="ARBA" id="ARBA00048968"/>
    </source>
</evidence>
<dbReference type="AlphaFoldDB" id="A0A1I4BED2"/>